<dbReference type="Pfam" id="PF02899">
    <property type="entry name" value="Phage_int_SAM_1"/>
    <property type="match status" value="1"/>
</dbReference>
<accession>A0A1M3KXP1</accession>
<dbReference type="GO" id="GO:0006313">
    <property type="term" value="P:DNA transposition"/>
    <property type="evidence" value="ECO:0007669"/>
    <property type="project" value="UniProtKB-UniRule"/>
</dbReference>
<dbReference type="InterPro" id="IPR004107">
    <property type="entry name" value="Integrase_SAM-like_N"/>
</dbReference>
<dbReference type="GO" id="GO:0007059">
    <property type="term" value="P:chromosome segregation"/>
    <property type="evidence" value="ECO:0007669"/>
    <property type="project" value="UniProtKB-UniRule"/>
</dbReference>
<keyword evidence="3 10" id="KW-0963">Cytoplasm</keyword>
<dbReference type="InterPro" id="IPR010998">
    <property type="entry name" value="Integrase_recombinase_N"/>
</dbReference>
<dbReference type="InterPro" id="IPR011010">
    <property type="entry name" value="DNA_brk_join_enz"/>
</dbReference>
<dbReference type="Gene3D" id="1.10.150.130">
    <property type="match status" value="1"/>
</dbReference>
<feature type="active site" description="O-(3'-phospho-DNA)-tyrosine intermediate" evidence="10">
    <location>
        <position position="287"/>
    </location>
</feature>
<dbReference type="Gene3D" id="1.10.443.10">
    <property type="entry name" value="Intergrase catalytic core"/>
    <property type="match status" value="1"/>
</dbReference>
<evidence type="ECO:0000256" key="2">
    <source>
        <dbReference type="ARBA" id="ARBA00010450"/>
    </source>
</evidence>
<comment type="similarity">
    <text evidence="2">Belongs to the 'phage' integrase family. XerD subfamily.</text>
</comment>
<dbReference type="CDD" id="cd00798">
    <property type="entry name" value="INT_XerDC_C"/>
    <property type="match status" value="1"/>
</dbReference>
<keyword evidence="5 10" id="KW-0159">Chromosome partition</keyword>
<dbReference type="PANTHER" id="PTHR30349:SF81">
    <property type="entry name" value="TYROSINE RECOMBINASE XERC"/>
    <property type="match status" value="1"/>
</dbReference>
<dbReference type="InterPro" id="IPR044068">
    <property type="entry name" value="CB"/>
</dbReference>
<comment type="similarity">
    <text evidence="10">Belongs to the 'phage' integrase family. XerC subfamily.</text>
</comment>
<keyword evidence="4 10" id="KW-0132">Cell division</keyword>
<dbReference type="InterPro" id="IPR013762">
    <property type="entry name" value="Integrase-like_cat_sf"/>
</dbReference>
<feature type="active site" evidence="10">
    <location>
        <position position="180"/>
    </location>
</feature>
<dbReference type="GO" id="GO:0051301">
    <property type="term" value="P:cell division"/>
    <property type="evidence" value="ECO:0007669"/>
    <property type="project" value="UniProtKB-KW"/>
</dbReference>
<evidence type="ECO:0000256" key="7">
    <source>
        <dbReference type="ARBA" id="ARBA00023125"/>
    </source>
</evidence>
<dbReference type="GO" id="GO:0009037">
    <property type="term" value="F:tyrosine-based site-specific recombinase activity"/>
    <property type="evidence" value="ECO:0007669"/>
    <property type="project" value="UniProtKB-UniRule"/>
</dbReference>
<evidence type="ECO:0000256" key="9">
    <source>
        <dbReference type="ARBA" id="ARBA00023306"/>
    </source>
</evidence>
<feature type="domain" description="Tyr recombinase" evidence="11">
    <location>
        <begin position="116"/>
        <end position="300"/>
    </location>
</feature>
<keyword evidence="6 10" id="KW-0229">DNA integration</keyword>
<name>A0A1M3KXP1_9BACT</name>
<dbReference type="PROSITE" id="PS51898">
    <property type="entry name" value="TYR_RECOMBINASE"/>
    <property type="match status" value="1"/>
</dbReference>
<dbReference type="Proteomes" id="UP000184233">
    <property type="component" value="Unassembled WGS sequence"/>
</dbReference>
<sequence length="308" mass="34618">MNAAPQLPPPLTRDITQFTHYLRLERGLAETTIVAYEHDIRQFAGFLANRAMTAFPQATLAVARDFFVALADVGIGTTSRARYLSSLKHLYRYLVAAGRATADITEAMELPRGKRHLPDALTVDEMQRLLDVINLSSPGGLRNRAMLETMYACGLRVSETATLRQRDILAEMEIVRVFGKGSKERIVPIGLSALEWIRRYQTEARGSLVKTSETDDILFLNYRGKPLSRMGIWKIINEAATSAGIEKHVHPHMFRHSFATHLIEGGADLRAVQEMLGHADIATTQIYTHIDRAYIKEVHTLFHPRSRG</sequence>
<evidence type="ECO:0000256" key="6">
    <source>
        <dbReference type="ARBA" id="ARBA00022908"/>
    </source>
</evidence>
<comment type="subcellular location">
    <subcellularLocation>
        <location evidence="1 10">Cytoplasm</location>
    </subcellularLocation>
</comment>
<dbReference type="AlphaFoldDB" id="A0A1M3KXP1"/>
<dbReference type="InterPro" id="IPR011932">
    <property type="entry name" value="Recomb_XerD"/>
</dbReference>
<gene>
    <name evidence="10" type="primary">xerC</name>
    <name evidence="13" type="ORF">BGO89_12025</name>
</gene>
<evidence type="ECO:0000256" key="4">
    <source>
        <dbReference type="ARBA" id="ARBA00022618"/>
    </source>
</evidence>
<dbReference type="SUPFAM" id="SSF47823">
    <property type="entry name" value="lambda integrase-like, N-terminal domain"/>
    <property type="match status" value="1"/>
</dbReference>
<reference evidence="13 14" key="1">
    <citation type="submission" date="2016-09" db="EMBL/GenBank/DDBJ databases">
        <title>Genome-resolved meta-omics ties microbial dynamics to process performance in biotechnology for thiocyanate degradation.</title>
        <authorList>
            <person name="Kantor R.S."/>
            <person name="Huddy R.J."/>
            <person name="Iyer R."/>
            <person name="Thomas B.C."/>
            <person name="Brown C.T."/>
            <person name="Anantharaman K."/>
            <person name="Tringe S."/>
            <person name="Hettich R.L."/>
            <person name="Harrison S.T."/>
            <person name="Banfield J.F."/>
        </authorList>
    </citation>
    <scope>NUCLEOTIDE SEQUENCE [LARGE SCALE GENOMIC DNA]</scope>
    <source>
        <strain evidence="13">59-99</strain>
    </source>
</reference>
<feature type="active site" evidence="10">
    <location>
        <position position="252"/>
    </location>
</feature>
<evidence type="ECO:0000256" key="10">
    <source>
        <dbReference type="HAMAP-Rule" id="MF_01808"/>
    </source>
</evidence>
<dbReference type="InterPro" id="IPR023009">
    <property type="entry name" value="Tyrosine_recombinase_XerC/XerD"/>
</dbReference>
<feature type="active site" evidence="10">
    <location>
        <position position="255"/>
    </location>
</feature>
<dbReference type="PROSITE" id="PS51900">
    <property type="entry name" value="CB"/>
    <property type="match status" value="1"/>
</dbReference>
<evidence type="ECO:0000256" key="8">
    <source>
        <dbReference type="ARBA" id="ARBA00023172"/>
    </source>
</evidence>
<dbReference type="HAMAP" id="MF_01808">
    <property type="entry name" value="Recomb_XerC_XerD"/>
    <property type="match status" value="1"/>
</dbReference>
<comment type="function">
    <text evidence="10">Site-specific tyrosine recombinase, which acts by catalyzing the cutting and rejoining of the recombining DNA molecules. The XerC-XerD complex is essential to convert dimers of the bacterial chromosome into monomers to permit their segregation at cell division. It also contributes to the segregational stability of plasmids.</text>
</comment>
<dbReference type="NCBIfam" id="TIGR02225">
    <property type="entry name" value="recomb_XerD"/>
    <property type="match status" value="1"/>
</dbReference>
<dbReference type="GO" id="GO:0005737">
    <property type="term" value="C:cytoplasm"/>
    <property type="evidence" value="ECO:0007669"/>
    <property type="project" value="UniProtKB-SubCell"/>
</dbReference>
<dbReference type="NCBIfam" id="NF001399">
    <property type="entry name" value="PRK00283.1"/>
    <property type="match status" value="1"/>
</dbReference>
<organism evidence="13 14">
    <name type="scientific">Candidatus Kapaibacterium thiocyanatum</name>
    <dbReference type="NCBI Taxonomy" id="1895771"/>
    <lineage>
        <taxon>Bacteria</taxon>
        <taxon>Pseudomonadati</taxon>
        <taxon>Candidatus Kapaibacteriota</taxon>
        <taxon>Candidatus Kapaibacteriia</taxon>
        <taxon>Candidatus Kapaibacteriales</taxon>
        <taxon>Candidatus Kapaibacteriaceae</taxon>
        <taxon>Candidatus Kapaibacterium</taxon>
    </lineage>
</organism>
<dbReference type="InterPro" id="IPR050090">
    <property type="entry name" value="Tyrosine_recombinase_XerCD"/>
</dbReference>
<feature type="active site" evidence="10">
    <location>
        <position position="278"/>
    </location>
</feature>
<comment type="caution">
    <text evidence="13">The sequence shown here is derived from an EMBL/GenBank/DDBJ whole genome shotgun (WGS) entry which is preliminary data.</text>
</comment>
<comment type="subunit">
    <text evidence="10">Forms a cyclic heterotetrameric complex composed of two molecules of XerC and two molecules of XerD.</text>
</comment>
<evidence type="ECO:0000256" key="3">
    <source>
        <dbReference type="ARBA" id="ARBA00022490"/>
    </source>
</evidence>
<keyword evidence="8 10" id="KW-0233">DNA recombination</keyword>
<keyword evidence="9 10" id="KW-0131">Cell cycle</keyword>
<evidence type="ECO:0000259" key="12">
    <source>
        <dbReference type="PROSITE" id="PS51900"/>
    </source>
</evidence>
<dbReference type="PANTHER" id="PTHR30349">
    <property type="entry name" value="PHAGE INTEGRASE-RELATED"/>
    <property type="match status" value="1"/>
</dbReference>
<dbReference type="EMBL" id="MKVH01000024">
    <property type="protein sequence ID" value="OJX57216.1"/>
    <property type="molecule type" value="Genomic_DNA"/>
</dbReference>
<dbReference type="STRING" id="1895771.BGO89_12025"/>
<evidence type="ECO:0000256" key="5">
    <source>
        <dbReference type="ARBA" id="ARBA00022829"/>
    </source>
</evidence>
<dbReference type="InterPro" id="IPR002104">
    <property type="entry name" value="Integrase_catalytic"/>
</dbReference>
<evidence type="ECO:0000313" key="14">
    <source>
        <dbReference type="Proteomes" id="UP000184233"/>
    </source>
</evidence>
<keyword evidence="7 10" id="KW-0238">DNA-binding</keyword>
<feature type="active site" evidence="10">
    <location>
        <position position="156"/>
    </location>
</feature>
<evidence type="ECO:0000256" key="1">
    <source>
        <dbReference type="ARBA" id="ARBA00004496"/>
    </source>
</evidence>
<dbReference type="SUPFAM" id="SSF56349">
    <property type="entry name" value="DNA breaking-rejoining enzymes"/>
    <property type="match status" value="1"/>
</dbReference>
<feature type="domain" description="Core-binding (CB)" evidence="12">
    <location>
        <begin position="9"/>
        <end position="95"/>
    </location>
</feature>
<dbReference type="Pfam" id="PF00589">
    <property type="entry name" value="Phage_integrase"/>
    <property type="match status" value="1"/>
</dbReference>
<dbReference type="GO" id="GO:0003677">
    <property type="term" value="F:DNA binding"/>
    <property type="evidence" value="ECO:0007669"/>
    <property type="project" value="UniProtKB-UniRule"/>
</dbReference>
<proteinExistence type="inferred from homology"/>
<evidence type="ECO:0000259" key="11">
    <source>
        <dbReference type="PROSITE" id="PS51898"/>
    </source>
</evidence>
<evidence type="ECO:0000313" key="13">
    <source>
        <dbReference type="EMBL" id="OJX57216.1"/>
    </source>
</evidence>
<protein>
    <recommendedName>
        <fullName evidence="10">Tyrosine recombinase XerC</fullName>
    </recommendedName>
</protein>